<evidence type="ECO:0000256" key="2">
    <source>
        <dbReference type="SAM" id="Phobius"/>
    </source>
</evidence>
<dbReference type="EMBL" id="CP014646">
    <property type="protein sequence ID" value="AMO37431.1"/>
    <property type="molecule type" value="Genomic_DNA"/>
</dbReference>
<keyword evidence="2" id="KW-1133">Transmembrane helix</keyword>
<dbReference type="GO" id="GO:0015385">
    <property type="term" value="F:sodium:proton antiporter activity"/>
    <property type="evidence" value="ECO:0007669"/>
    <property type="project" value="TreeGrafter"/>
</dbReference>
<gene>
    <name evidence="3" type="ORF">AC731_011040</name>
</gene>
<dbReference type="AlphaFoldDB" id="A0A127K681"/>
<accession>A0A127K681</accession>
<feature type="transmembrane region" description="Helical" evidence="2">
    <location>
        <begin position="6"/>
        <end position="31"/>
    </location>
</feature>
<dbReference type="Proteomes" id="UP000036902">
    <property type="component" value="Chromosome"/>
</dbReference>
<dbReference type="NCBIfam" id="TIGR01300">
    <property type="entry name" value="CPA3_mnhG_phaG"/>
    <property type="match status" value="1"/>
</dbReference>
<proteinExistence type="predicted"/>
<name>A0A127K681_9RHOO</name>
<dbReference type="KEGG" id="thu:AC731_011040"/>
<dbReference type="NCBIfam" id="NF009316">
    <property type="entry name" value="PRK12674.1-5"/>
    <property type="match status" value="1"/>
</dbReference>
<dbReference type="PANTHER" id="PTHR34703:SF1">
    <property type="entry name" value="ANTIPORTER SUBUNIT MNHG2-RELATED"/>
    <property type="match status" value="1"/>
</dbReference>
<protein>
    <submittedName>
        <fullName evidence="3">Na+/H+ antiporter subunit G</fullName>
    </submittedName>
</protein>
<reference evidence="4" key="1">
    <citation type="submission" date="2016-03" db="EMBL/GenBank/DDBJ databases">
        <authorList>
            <person name="Ma C."/>
            <person name="Zhou S."/>
            <person name="Yang G."/>
        </authorList>
    </citation>
    <scope>NUCLEOTIDE SEQUENCE [LARGE SCALE GENOMIC DNA]</scope>
    <source>
        <strain evidence="4">SgZ-1</strain>
    </source>
</reference>
<organism evidence="3 4">
    <name type="scientific">Thauera humireducens</name>
    <dbReference type="NCBI Taxonomy" id="1134435"/>
    <lineage>
        <taxon>Bacteria</taxon>
        <taxon>Pseudomonadati</taxon>
        <taxon>Pseudomonadota</taxon>
        <taxon>Betaproteobacteria</taxon>
        <taxon>Rhodocyclales</taxon>
        <taxon>Zoogloeaceae</taxon>
        <taxon>Thauera</taxon>
    </lineage>
</organism>
<feature type="region of interest" description="Disordered" evidence="1">
    <location>
        <begin position="101"/>
        <end position="136"/>
    </location>
</feature>
<keyword evidence="4" id="KW-1185">Reference proteome</keyword>
<sequence>MDFVFEMIVSVLIVLGGFFSVVGSIGLVKLPDLLTRLHAPTKATTLGVGGALAASMLFFAVFEGSLTIHELLITGFLFLTAPISAHFIAKAHLHEHAADLREQLPPTGRPRGWSTFDGLPATEEEGEGDDHKAAHH</sequence>
<dbReference type="STRING" id="1134435.AC731_011040"/>
<dbReference type="RefSeq" id="WP_004258593.1">
    <property type="nucleotide sequence ID" value="NZ_CP014646.1"/>
</dbReference>
<dbReference type="PANTHER" id="PTHR34703">
    <property type="entry name" value="ANTIPORTER SUBUNIT MNHG2-RELATED"/>
    <property type="match status" value="1"/>
</dbReference>
<evidence type="ECO:0000313" key="4">
    <source>
        <dbReference type="Proteomes" id="UP000036902"/>
    </source>
</evidence>
<keyword evidence="2" id="KW-0812">Transmembrane</keyword>
<evidence type="ECO:0000256" key="1">
    <source>
        <dbReference type="SAM" id="MobiDB-lite"/>
    </source>
</evidence>
<feature type="transmembrane region" description="Helical" evidence="2">
    <location>
        <begin position="68"/>
        <end position="89"/>
    </location>
</feature>
<dbReference type="Pfam" id="PF03334">
    <property type="entry name" value="PhaG_MnhG_YufB"/>
    <property type="match status" value="1"/>
</dbReference>
<evidence type="ECO:0000313" key="3">
    <source>
        <dbReference type="EMBL" id="AMO37431.1"/>
    </source>
</evidence>
<keyword evidence="2" id="KW-0472">Membrane</keyword>
<feature type="transmembrane region" description="Helical" evidence="2">
    <location>
        <begin position="43"/>
        <end position="62"/>
    </location>
</feature>
<dbReference type="InterPro" id="IPR005133">
    <property type="entry name" value="PhaG_MnhG_YufB"/>
</dbReference>